<keyword evidence="1" id="KW-0677">Repeat</keyword>
<sequence>IRTLKRTGPTISAKSKRRECTSPSFVAYTLTDILYLSDALALNMGGDSWQRSQIASAYAAAAQLGTNFKLFISFDFTAMGCDLNDIVGRVNQFASHPNQFRVDGRPMISSFSGDCLGNSGWASLKAQTNAYLMPFIWGLEGRFNEWPSLDTWYCWGCAWPNGNQDKSTDDDEYYLSQLGSRYGTTVSPWMYTHYNYKNWYQRGDNWLFIRRWEQLMAMRDRLTFVELVSWNDYGESHYLGPIKGAQPDGTTWTAGFPHTAWYDLSQYYITAFKTGSYPAITQDVIYYWARPHPAAAQASNDGLGRPQGWDWTPDTLWAVVFATAPSTVTLTCGSSSQTFTNVQKGVTKLQIPLAPGKITVKMERNGGVVAQQTPSDFTYITNPVKYNYNVYVGAAKGSELPAPVTTTSATPTTTSPVATLTPSTISGWTDAGCFVDSDNRFLRDSYISQTNMTPERCIARCVSQGSKYAATEYGSECFCGSQLYREGNTGQSAPGECKMACSGNAAQKCGDGWRLNLYVKPGAPF</sequence>
<evidence type="ECO:0000313" key="4">
    <source>
        <dbReference type="Proteomes" id="UP000717328"/>
    </source>
</evidence>
<dbReference type="InterPro" id="IPR051589">
    <property type="entry name" value="Sialate-O-sulfotransferase"/>
</dbReference>
<dbReference type="Pfam" id="PF01822">
    <property type="entry name" value="WSC"/>
    <property type="match status" value="1"/>
</dbReference>
<dbReference type="CDD" id="cd11577">
    <property type="entry name" value="GH71"/>
    <property type="match status" value="1"/>
</dbReference>
<dbReference type="Proteomes" id="UP000717328">
    <property type="component" value="Unassembled WGS sequence"/>
</dbReference>
<reference evidence="3" key="1">
    <citation type="submission" date="2021-02" db="EMBL/GenBank/DDBJ databases">
        <authorList>
            <person name="Nieuwenhuis M."/>
            <person name="Van De Peppel L.J.J."/>
        </authorList>
    </citation>
    <scope>NUCLEOTIDE SEQUENCE</scope>
    <source>
        <strain evidence="3">D49</strain>
    </source>
</reference>
<dbReference type="Pfam" id="PF03659">
    <property type="entry name" value="Glyco_hydro_71"/>
    <property type="match status" value="1"/>
</dbReference>
<evidence type="ECO:0000256" key="1">
    <source>
        <dbReference type="ARBA" id="ARBA00022737"/>
    </source>
</evidence>
<evidence type="ECO:0000313" key="3">
    <source>
        <dbReference type="EMBL" id="KAG5650535.1"/>
    </source>
</evidence>
<protein>
    <recommendedName>
        <fullName evidence="2">WSC domain-containing protein</fullName>
    </recommendedName>
</protein>
<organism evidence="3 4">
    <name type="scientific">Sphagnurus paluster</name>
    <dbReference type="NCBI Taxonomy" id="117069"/>
    <lineage>
        <taxon>Eukaryota</taxon>
        <taxon>Fungi</taxon>
        <taxon>Dikarya</taxon>
        <taxon>Basidiomycota</taxon>
        <taxon>Agaricomycotina</taxon>
        <taxon>Agaricomycetes</taxon>
        <taxon>Agaricomycetidae</taxon>
        <taxon>Agaricales</taxon>
        <taxon>Tricholomatineae</taxon>
        <taxon>Lyophyllaceae</taxon>
        <taxon>Sphagnurus</taxon>
    </lineage>
</organism>
<dbReference type="GO" id="GO:0051118">
    <property type="term" value="F:glucan endo-1,3-alpha-glucosidase activity"/>
    <property type="evidence" value="ECO:0007669"/>
    <property type="project" value="InterPro"/>
</dbReference>
<reference evidence="3" key="2">
    <citation type="submission" date="2021-10" db="EMBL/GenBank/DDBJ databases">
        <title>Phylogenomics reveals ancestral predisposition of the termite-cultivated fungus Termitomyces towards a domesticated lifestyle.</title>
        <authorList>
            <person name="Auxier B."/>
            <person name="Grum-Grzhimaylo A."/>
            <person name="Cardenas M.E."/>
            <person name="Lodge J.D."/>
            <person name="Laessoe T."/>
            <person name="Pedersen O."/>
            <person name="Smith M.E."/>
            <person name="Kuyper T.W."/>
            <person name="Franco-Molano E.A."/>
            <person name="Baroni T.J."/>
            <person name="Aanen D.K."/>
        </authorList>
    </citation>
    <scope>NUCLEOTIDE SEQUENCE</scope>
    <source>
        <strain evidence="3">D49</strain>
    </source>
</reference>
<dbReference type="InterPro" id="IPR002889">
    <property type="entry name" value="WSC_carb-bd"/>
</dbReference>
<dbReference type="PROSITE" id="PS51212">
    <property type="entry name" value="WSC"/>
    <property type="match status" value="1"/>
</dbReference>
<comment type="caution">
    <text evidence="3">The sequence shown here is derived from an EMBL/GenBank/DDBJ whole genome shotgun (WGS) entry which is preliminary data.</text>
</comment>
<dbReference type="PANTHER" id="PTHR45964:SF5">
    <property type="entry name" value="WSCD FAMILY MEMBER CG9164"/>
    <property type="match status" value="1"/>
</dbReference>
<dbReference type="InterPro" id="IPR005197">
    <property type="entry name" value="Glyco_hydro_71"/>
</dbReference>
<dbReference type="Gene3D" id="3.20.20.80">
    <property type="entry name" value="Glycosidases"/>
    <property type="match status" value="1"/>
</dbReference>
<dbReference type="AlphaFoldDB" id="A0A9P7KJ95"/>
<dbReference type="OrthoDB" id="3257981at2759"/>
<gene>
    <name evidence="3" type="ORF">H0H81_011886</name>
</gene>
<feature type="domain" description="WSC" evidence="2">
    <location>
        <begin position="427"/>
        <end position="521"/>
    </location>
</feature>
<accession>A0A9P7KJ95</accession>
<dbReference type="SMART" id="SM00321">
    <property type="entry name" value="WSC"/>
    <property type="match status" value="1"/>
</dbReference>
<proteinExistence type="predicted"/>
<evidence type="ECO:0000259" key="2">
    <source>
        <dbReference type="PROSITE" id="PS51212"/>
    </source>
</evidence>
<feature type="non-terminal residue" evidence="3">
    <location>
        <position position="525"/>
    </location>
</feature>
<dbReference type="PANTHER" id="PTHR45964">
    <property type="entry name" value="WSCD FAMILY MEMBER CG9164"/>
    <property type="match status" value="1"/>
</dbReference>
<dbReference type="EMBL" id="JABCKI010000423">
    <property type="protein sequence ID" value="KAG5650535.1"/>
    <property type="molecule type" value="Genomic_DNA"/>
</dbReference>
<keyword evidence="4" id="KW-1185">Reference proteome</keyword>
<name>A0A9P7KJ95_9AGAR</name>